<dbReference type="GO" id="GO:0016747">
    <property type="term" value="F:acyltransferase activity, transferring groups other than amino-acyl groups"/>
    <property type="evidence" value="ECO:0007669"/>
    <property type="project" value="InterPro"/>
</dbReference>
<keyword evidence="5" id="KW-0012">Acyltransferase</keyword>
<accession>A0A0A2XHA8</accession>
<keyword evidence="4 8" id="KW-0808">Transferase</keyword>
<dbReference type="Gene3D" id="3.40.630.30">
    <property type="match status" value="1"/>
</dbReference>
<dbReference type="PANTHER" id="PTHR36449:SF1">
    <property type="entry name" value="ACETYLTRANSFERASE"/>
    <property type="match status" value="1"/>
</dbReference>
<evidence type="ECO:0000256" key="6">
    <source>
        <dbReference type="ARBA" id="ARBA00049880"/>
    </source>
</evidence>
<evidence type="ECO:0000256" key="1">
    <source>
        <dbReference type="ARBA" id="ARBA00009342"/>
    </source>
</evidence>
<evidence type="ECO:0000256" key="4">
    <source>
        <dbReference type="ARBA" id="ARBA00022679"/>
    </source>
</evidence>
<evidence type="ECO:0000256" key="5">
    <source>
        <dbReference type="ARBA" id="ARBA00023315"/>
    </source>
</evidence>
<gene>
    <name evidence="8" type="ORF">P375_07815</name>
</gene>
<dbReference type="PANTHER" id="PTHR36449">
    <property type="entry name" value="ACETYLTRANSFERASE-RELATED"/>
    <property type="match status" value="1"/>
</dbReference>
<name>A0A0A2XHA8_9PAST</name>
<sequence length="155" mass="17278">MYSAPELLKSHHHLSLFDCGEEVLNLWLKRNALKNQQNQASRTFVICNENVVVGFYALAAGSVTHQFVSGALKRNMPEPIPVIVLGRLAIDVKYQGQKLGAALLKDAVLRAKIVAEQVGVKALLVHALNDNARRFYLNYGFQPSPIDDRLLMLKL</sequence>
<comment type="catalytic activity">
    <reaction evidence="6">
        <text>glycyl-tRNA(Gly) + acetyl-CoA = N-acetylglycyl-tRNA(Gly) + CoA + H(+)</text>
        <dbReference type="Rhea" id="RHEA:81867"/>
        <dbReference type="Rhea" id="RHEA-COMP:9683"/>
        <dbReference type="Rhea" id="RHEA-COMP:19766"/>
        <dbReference type="ChEBI" id="CHEBI:15378"/>
        <dbReference type="ChEBI" id="CHEBI:57287"/>
        <dbReference type="ChEBI" id="CHEBI:57288"/>
        <dbReference type="ChEBI" id="CHEBI:78522"/>
        <dbReference type="ChEBI" id="CHEBI:232036"/>
    </reaction>
</comment>
<organism evidence="8 9">
    <name type="scientific">Gallibacterium genomosp. 2</name>
    <dbReference type="NCBI Taxonomy" id="155517"/>
    <lineage>
        <taxon>Bacteria</taxon>
        <taxon>Pseudomonadati</taxon>
        <taxon>Pseudomonadota</taxon>
        <taxon>Gammaproteobacteria</taxon>
        <taxon>Pasteurellales</taxon>
        <taxon>Pasteurellaceae</taxon>
        <taxon>Gallibacterium</taxon>
    </lineage>
</organism>
<evidence type="ECO:0000313" key="8">
    <source>
        <dbReference type="EMBL" id="KGQ31543.1"/>
    </source>
</evidence>
<keyword evidence="3" id="KW-1277">Toxin-antitoxin system</keyword>
<proteinExistence type="inferred from homology"/>
<dbReference type="PROSITE" id="PS51186">
    <property type="entry name" value="GNAT"/>
    <property type="match status" value="1"/>
</dbReference>
<comment type="caution">
    <text evidence="8">The sequence shown here is derived from an EMBL/GenBank/DDBJ whole genome shotgun (WGS) entry which is preliminary data.</text>
</comment>
<evidence type="ECO:0000313" key="9">
    <source>
        <dbReference type="Proteomes" id="UP000030418"/>
    </source>
</evidence>
<dbReference type="InterPro" id="IPR000182">
    <property type="entry name" value="GNAT_dom"/>
</dbReference>
<keyword evidence="2" id="KW-0678">Repressor</keyword>
<dbReference type="GeneID" id="77263948"/>
<evidence type="ECO:0000259" key="7">
    <source>
        <dbReference type="PROSITE" id="PS51186"/>
    </source>
</evidence>
<dbReference type="AlphaFoldDB" id="A0A0A2XHA8"/>
<evidence type="ECO:0000256" key="2">
    <source>
        <dbReference type="ARBA" id="ARBA00022491"/>
    </source>
</evidence>
<dbReference type="Proteomes" id="UP000030418">
    <property type="component" value="Unassembled WGS sequence"/>
</dbReference>
<keyword evidence="9" id="KW-1185">Reference proteome</keyword>
<dbReference type="InterPro" id="IPR016181">
    <property type="entry name" value="Acyl_CoA_acyltransferase"/>
</dbReference>
<dbReference type="Pfam" id="PF13508">
    <property type="entry name" value="Acetyltransf_7"/>
    <property type="match status" value="1"/>
</dbReference>
<dbReference type="CDD" id="cd04301">
    <property type="entry name" value="NAT_SF"/>
    <property type="match status" value="1"/>
</dbReference>
<reference evidence="8 9" key="1">
    <citation type="submission" date="2014-08" db="EMBL/GenBank/DDBJ databases">
        <title>Chaperone-usher fimbriae in a diverse selection of Gallibacterium genomes.</title>
        <authorList>
            <person name="Kudirkiene E."/>
            <person name="Bager R.J."/>
            <person name="Johnson T.J."/>
            <person name="Bojesen A.M."/>
        </authorList>
    </citation>
    <scope>NUCLEOTIDE SEQUENCE [LARGE SCALE GENOMIC DNA]</scope>
    <source>
        <strain evidence="8 9">CCM5976</strain>
    </source>
</reference>
<dbReference type="EMBL" id="JPXY01000033">
    <property type="protein sequence ID" value="KGQ31543.1"/>
    <property type="molecule type" value="Genomic_DNA"/>
</dbReference>
<evidence type="ECO:0000256" key="3">
    <source>
        <dbReference type="ARBA" id="ARBA00022649"/>
    </source>
</evidence>
<dbReference type="RefSeq" id="WP_018345767.1">
    <property type="nucleotide sequence ID" value="NZ_JPXY01000033.1"/>
</dbReference>
<comment type="similarity">
    <text evidence="1">Belongs to the acetyltransferase family. GNAT subfamily.</text>
</comment>
<dbReference type="SUPFAM" id="SSF55729">
    <property type="entry name" value="Acyl-CoA N-acyltransferases (Nat)"/>
    <property type="match status" value="1"/>
</dbReference>
<protein>
    <submittedName>
        <fullName evidence="8">GCN5 family acetyltransferase</fullName>
    </submittedName>
</protein>
<feature type="domain" description="N-acetyltransferase" evidence="7">
    <location>
        <begin position="1"/>
        <end position="155"/>
    </location>
</feature>